<dbReference type="InterPro" id="IPR043728">
    <property type="entry name" value="DUF5671"/>
</dbReference>
<feature type="transmembrane region" description="Helical" evidence="1">
    <location>
        <begin position="145"/>
        <end position="170"/>
    </location>
</feature>
<keyword evidence="1" id="KW-1133">Transmembrane helix</keyword>
<dbReference type="RefSeq" id="WP_386282487.1">
    <property type="nucleotide sequence ID" value="NZ_JBHSWA010000001.1"/>
</dbReference>
<dbReference type="Proteomes" id="UP001596403">
    <property type="component" value="Unassembled WGS sequence"/>
</dbReference>
<comment type="caution">
    <text evidence="3">The sequence shown here is derived from an EMBL/GenBank/DDBJ whole genome shotgun (WGS) entry which is preliminary data.</text>
</comment>
<dbReference type="Pfam" id="PF18920">
    <property type="entry name" value="DUF5671"/>
    <property type="match status" value="1"/>
</dbReference>
<gene>
    <name evidence="3" type="ORF">ACFQAU_12150</name>
</gene>
<evidence type="ECO:0000313" key="4">
    <source>
        <dbReference type="Proteomes" id="UP001596403"/>
    </source>
</evidence>
<evidence type="ECO:0000313" key="3">
    <source>
        <dbReference type="EMBL" id="MFC6642335.1"/>
    </source>
</evidence>
<keyword evidence="1" id="KW-0812">Transmembrane</keyword>
<name>A0ABW1Z208_9RHOB</name>
<accession>A0ABW1Z208</accession>
<reference evidence="4" key="1">
    <citation type="journal article" date="2019" name="Int. J. Syst. Evol. Microbiol.">
        <title>The Global Catalogue of Microorganisms (GCM) 10K type strain sequencing project: providing services to taxonomists for standard genome sequencing and annotation.</title>
        <authorList>
            <consortium name="The Broad Institute Genomics Platform"/>
            <consortium name="The Broad Institute Genome Sequencing Center for Infectious Disease"/>
            <person name="Wu L."/>
            <person name="Ma J."/>
        </authorList>
    </citation>
    <scope>NUCLEOTIDE SEQUENCE [LARGE SCALE GENOMIC DNA]</scope>
    <source>
        <strain evidence="4">NBRC 111368</strain>
    </source>
</reference>
<evidence type="ECO:0000256" key="1">
    <source>
        <dbReference type="SAM" id="Phobius"/>
    </source>
</evidence>
<organism evidence="3 4">
    <name type="scientific">Sulfitobacter profundi</name>
    <dbReference type="NCBI Taxonomy" id="2679961"/>
    <lineage>
        <taxon>Bacteria</taxon>
        <taxon>Pseudomonadati</taxon>
        <taxon>Pseudomonadota</taxon>
        <taxon>Alphaproteobacteria</taxon>
        <taxon>Rhodobacterales</taxon>
        <taxon>Roseobacteraceae</taxon>
        <taxon>Sulfitobacter</taxon>
    </lineage>
</organism>
<keyword evidence="1" id="KW-0472">Membrane</keyword>
<evidence type="ECO:0000259" key="2">
    <source>
        <dbReference type="Pfam" id="PF18920"/>
    </source>
</evidence>
<feature type="transmembrane region" description="Helical" evidence="1">
    <location>
        <begin position="106"/>
        <end position="124"/>
    </location>
</feature>
<proteinExistence type="predicted"/>
<dbReference type="EMBL" id="JBHSWA010000001">
    <property type="protein sequence ID" value="MFC6642335.1"/>
    <property type="molecule type" value="Genomic_DNA"/>
</dbReference>
<keyword evidence="4" id="KW-1185">Reference proteome</keyword>
<sequence>MAGNRDLAQFVRDALSAGKSRVEIAAVLGQAGWSAQEVSDALEGWADVPFAPPVPRPRPVVTARDFFVYALMFGALLFGAGYLVGLLHALIDHFISSEGGGATYRIRWAMAVLIVTLPLYLWLATRENRRLAADPALARSAIRSWMTYVTLLFAAAVLLGDLVAVIYAFLSGDLTVQFALKALVVAESPGASLAITAAMGGRGRPGEPAVLWRCRGCGLGRAPCRFRRGRRAGSCARRKP</sequence>
<protein>
    <submittedName>
        <fullName evidence="3">DUF5671 domain-containing protein</fullName>
    </submittedName>
</protein>
<feature type="transmembrane region" description="Helical" evidence="1">
    <location>
        <begin position="66"/>
        <end position="91"/>
    </location>
</feature>
<feature type="domain" description="DUF5671" evidence="2">
    <location>
        <begin position="65"/>
        <end position="186"/>
    </location>
</feature>